<name>A0A217EF54_9GAMM</name>
<keyword evidence="2" id="KW-1185">Reference proteome</keyword>
<dbReference type="Proteomes" id="UP000243463">
    <property type="component" value="Unassembled WGS sequence"/>
</dbReference>
<gene>
    <name evidence="1" type="ORF">SAMN05444584_0898</name>
</gene>
<sequence>MQQHSVIEQLIQSHIDFITQQFSNTELLKEEASHISRWLFQQKLANLFSIEQISAAVTHLFIGRSMSQALQSDIAQHIHLMLLHPLNQSTSLQDVIQTKHIHDLAHYIASKSTHRQKLIQDVVHHPAFARVFTDLIQHVLNDYFEQSMSAQRPSVSRFMKMGKSVFENMTDLNFTKTLTHYLEKNVAKLGDLSEKMLNQQLDDDAFYNLQCTLWEQIKALPLHILSQYIEVNDLTHTVHLAEQFPQHLSQTAYFKEQLSDHIVLWYTKYQDQPLSHLLHTMHVSEQALEHSILAVIQPFFQQMVQDEYIQNKLTTQLREFYYSDHTLNLLKQIT</sequence>
<dbReference type="AlphaFoldDB" id="A0A217EF54"/>
<dbReference type="RefSeq" id="WP_143218757.1">
    <property type="nucleotide sequence ID" value="NZ_FZLN01000001.1"/>
</dbReference>
<organism evidence="1 2">
    <name type="scientific">Acinetobacter apis</name>
    <dbReference type="NCBI Taxonomy" id="1229165"/>
    <lineage>
        <taxon>Bacteria</taxon>
        <taxon>Pseudomonadati</taxon>
        <taxon>Pseudomonadota</taxon>
        <taxon>Gammaproteobacteria</taxon>
        <taxon>Moraxellales</taxon>
        <taxon>Moraxellaceae</taxon>
        <taxon>Acinetobacter</taxon>
    </lineage>
</organism>
<protein>
    <submittedName>
        <fullName evidence="1">Uncharacterized protein</fullName>
    </submittedName>
</protein>
<evidence type="ECO:0000313" key="1">
    <source>
        <dbReference type="EMBL" id="SNQ28967.1"/>
    </source>
</evidence>
<dbReference type="EMBL" id="FZLN01000001">
    <property type="protein sequence ID" value="SNQ28967.1"/>
    <property type="molecule type" value="Genomic_DNA"/>
</dbReference>
<accession>A0A217EF54</accession>
<dbReference type="OrthoDB" id="6074960at2"/>
<evidence type="ECO:0000313" key="2">
    <source>
        <dbReference type="Proteomes" id="UP000243463"/>
    </source>
</evidence>
<reference evidence="2" key="1">
    <citation type="submission" date="2017-06" db="EMBL/GenBank/DDBJ databases">
        <authorList>
            <person name="Varghese N."/>
            <person name="Submissions S."/>
        </authorList>
    </citation>
    <scope>NUCLEOTIDE SEQUENCE [LARGE SCALE GENOMIC DNA]</scope>
    <source>
        <strain evidence="2">ANC 5114</strain>
    </source>
</reference>
<proteinExistence type="predicted"/>